<protein>
    <recommendedName>
        <fullName evidence="3">DNA-binding protein</fullName>
    </recommendedName>
</protein>
<evidence type="ECO:0008006" key="3">
    <source>
        <dbReference type="Google" id="ProtNLM"/>
    </source>
</evidence>
<keyword evidence="2" id="KW-1185">Reference proteome</keyword>
<dbReference type="RefSeq" id="WP_183717916.1">
    <property type="nucleotide sequence ID" value="NZ_JACHGO010000002.1"/>
</dbReference>
<evidence type="ECO:0000313" key="1">
    <source>
        <dbReference type="EMBL" id="MBB5142515.1"/>
    </source>
</evidence>
<sequence length="73" mass="8575">MNHPISHVQQDPKLITMDEREAAAIIGLTAKTLQHRRYMRQPPTFLKVGRKIRYRLSDLQDYLDACQVQPDRT</sequence>
<accession>A0A7W8C2I2</accession>
<reference evidence="1 2" key="1">
    <citation type="submission" date="2020-08" db="EMBL/GenBank/DDBJ databases">
        <title>Genomic Encyclopedia of Type Strains, Phase IV (KMG-IV): sequencing the most valuable type-strain genomes for metagenomic binning, comparative biology and taxonomic classification.</title>
        <authorList>
            <person name="Goeker M."/>
        </authorList>
    </citation>
    <scope>NUCLEOTIDE SEQUENCE [LARGE SCALE GENOMIC DNA]</scope>
    <source>
        <strain evidence="1 2">DSM 11275</strain>
    </source>
</reference>
<gene>
    <name evidence="1" type="ORF">HNQ38_000594</name>
</gene>
<organism evidence="1 2">
    <name type="scientific">Desulfovibrio intestinalis</name>
    <dbReference type="NCBI Taxonomy" id="58621"/>
    <lineage>
        <taxon>Bacteria</taxon>
        <taxon>Pseudomonadati</taxon>
        <taxon>Thermodesulfobacteriota</taxon>
        <taxon>Desulfovibrionia</taxon>
        <taxon>Desulfovibrionales</taxon>
        <taxon>Desulfovibrionaceae</taxon>
        <taxon>Desulfovibrio</taxon>
    </lineage>
</organism>
<name>A0A7W8C2I2_9BACT</name>
<dbReference type="InterPro" id="IPR009061">
    <property type="entry name" value="DNA-bd_dom_put_sf"/>
</dbReference>
<comment type="caution">
    <text evidence="1">The sequence shown here is derived from an EMBL/GenBank/DDBJ whole genome shotgun (WGS) entry which is preliminary data.</text>
</comment>
<dbReference type="AlphaFoldDB" id="A0A7W8C2I2"/>
<proteinExistence type="predicted"/>
<evidence type="ECO:0000313" key="2">
    <source>
        <dbReference type="Proteomes" id="UP000539075"/>
    </source>
</evidence>
<dbReference type="SUPFAM" id="SSF46955">
    <property type="entry name" value="Putative DNA-binding domain"/>
    <property type="match status" value="1"/>
</dbReference>
<dbReference type="EMBL" id="JACHGO010000002">
    <property type="protein sequence ID" value="MBB5142515.1"/>
    <property type="molecule type" value="Genomic_DNA"/>
</dbReference>
<dbReference type="Proteomes" id="UP000539075">
    <property type="component" value="Unassembled WGS sequence"/>
</dbReference>